<dbReference type="Proteomes" id="UP000673375">
    <property type="component" value="Unassembled WGS sequence"/>
</dbReference>
<evidence type="ECO:0008006" key="3">
    <source>
        <dbReference type="Google" id="ProtNLM"/>
    </source>
</evidence>
<evidence type="ECO:0000313" key="1">
    <source>
        <dbReference type="EMBL" id="MBP1045061.1"/>
    </source>
</evidence>
<accession>A0ABS4CEK9</accession>
<name>A0ABS4CEK9_9ENTE</name>
<dbReference type="EMBL" id="JAEDXU010000001">
    <property type="protein sequence ID" value="MBP1045061.1"/>
    <property type="molecule type" value="Genomic_DNA"/>
</dbReference>
<organism evidence="1 2">
    <name type="scientific">Enterococcus larvae</name>
    <dbReference type="NCBI Taxonomy" id="2794352"/>
    <lineage>
        <taxon>Bacteria</taxon>
        <taxon>Bacillati</taxon>
        <taxon>Bacillota</taxon>
        <taxon>Bacilli</taxon>
        <taxon>Lactobacillales</taxon>
        <taxon>Enterococcaceae</taxon>
        <taxon>Enterococcus</taxon>
    </lineage>
</organism>
<evidence type="ECO:0000313" key="2">
    <source>
        <dbReference type="Proteomes" id="UP000673375"/>
    </source>
</evidence>
<sequence length="94" mass="10707">MSKVDVDITVLTDEVTKLKKLIVENDQSMTMSSQGKAMEKMQELASFLEIVNTSFNHLIQNTVDFLENTKDGYIDADENSKKIFDGLVERCEEK</sequence>
<protein>
    <recommendedName>
        <fullName evidence="3">LXG domain-containing protein</fullName>
    </recommendedName>
</protein>
<dbReference type="RefSeq" id="WP_209555848.1">
    <property type="nucleotide sequence ID" value="NZ_JAEDXU010000001.1"/>
</dbReference>
<keyword evidence="2" id="KW-1185">Reference proteome</keyword>
<gene>
    <name evidence="1" type="ORF">I6N96_02125</name>
</gene>
<reference evidence="1 2" key="1">
    <citation type="submission" date="2020-12" db="EMBL/GenBank/DDBJ databases">
        <title>Vagococcus allomyrinae sp. nov. and Enterococcus lavae sp. nov., isolated from the larvae of Allomyrina dichotoma.</title>
        <authorList>
            <person name="Lee S.D."/>
        </authorList>
    </citation>
    <scope>NUCLEOTIDE SEQUENCE [LARGE SCALE GENOMIC DNA]</scope>
    <source>
        <strain evidence="1 2">BWM-S5</strain>
    </source>
</reference>
<proteinExistence type="predicted"/>
<comment type="caution">
    <text evidence="1">The sequence shown here is derived from an EMBL/GenBank/DDBJ whole genome shotgun (WGS) entry which is preliminary data.</text>
</comment>